<dbReference type="PANTHER" id="PTHR42799:SF2">
    <property type="entry name" value="MITOCHONDRIAL PEPTIDE METHIONINE SULFOXIDE REDUCTASE"/>
    <property type="match status" value="1"/>
</dbReference>
<comment type="function">
    <text evidence="4">Has an important function as a repair enzyme for proteins that have been inactivated by oxidation. Catalyzes the reversible oxidation-reduction of methionine sulfoxide in proteins to methionine.</text>
</comment>
<reference evidence="6" key="1">
    <citation type="submission" date="2022-10" db="EMBL/GenBank/DDBJ databases">
        <title>Hoeflea sp. G2-23, isolated from marine algae.</title>
        <authorList>
            <person name="Kristyanto S."/>
            <person name="Kim J.M."/>
            <person name="Jeon C.O."/>
        </authorList>
    </citation>
    <scope>NUCLEOTIDE SEQUENCE</scope>
    <source>
        <strain evidence="6">G2-23</strain>
    </source>
</reference>
<comment type="caution">
    <text evidence="4">Lacks conserved residue(s) required for the propagation of feature annotation.</text>
</comment>
<dbReference type="GO" id="GO:0008113">
    <property type="term" value="F:peptide-methionine (S)-S-oxide reductase activity"/>
    <property type="evidence" value="ECO:0007669"/>
    <property type="project" value="UniProtKB-EC"/>
</dbReference>
<dbReference type="PANTHER" id="PTHR42799">
    <property type="entry name" value="MITOCHONDRIAL PEPTIDE METHIONINE SULFOXIDE REDUCTASE"/>
    <property type="match status" value="1"/>
</dbReference>
<evidence type="ECO:0000256" key="1">
    <source>
        <dbReference type="ARBA" id="ARBA00023002"/>
    </source>
</evidence>
<dbReference type="InterPro" id="IPR002569">
    <property type="entry name" value="Met_Sox_Rdtase_MsrA_dom"/>
</dbReference>
<comment type="caution">
    <text evidence="6">The sequence shown here is derived from an EMBL/GenBank/DDBJ whole genome shotgun (WGS) entry which is preliminary data.</text>
</comment>
<evidence type="ECO:0000313" key="7">
    <source>
        <dbReference type="Proteomes" id="UP001073227"/>
    </source>
</evidence>
<dbReference type="InterPro" id="IPR050162">
    <property type="entry name" value="MsrA_MetSO_reductase"/>
</dbReference>
<evidence type="ECO:0000259" key="5">
    <source>
        <dbReference type="Pfam" id="PF01625"/>
    </source>
</evidence>
<dbReference type="Proteomes" id="UP001073227">
    <property type="component" value="Unassembled WGS sequence"/>
</dbReference>
<evidence type="ECO:0000256" key="4">
    <source>
        <dbReference type="HAMAP-Rule" id="MF_01401"/>
    </source>
</evidence>
<dbReference type="Pfam" id="PF01625">
    <property type="entry name" value="PMSR"/>
    <property type="match status" value="1"/>
</dbReference>
<comment type="catalytic activity">
    <reaction evidence="3 4">
        <text>[thioredoxin]-disulfide + L-methionine + H2O = L-methionine (S)-S-oxide + [thioredoxin]-dithiol</text>
        <dbReference type="Rhea" id="RHEA:19993"/>
        <dbReference type="Rhea" id="RHEA-COMP:10698"/>
        <dbReference type="Rhea" id="RHEA-COMP:10700"/>
        <dbReference type="ChEBI" id="CHEBI:15377"/>
        <dbReference type="ChEBI" id="CHEBI:29950"/>
        <dbReference type="ChEBI" id="CHEBI:50058"/>
        <dbReference type="ChEBI" id="CHEBI:57844"/>
        <dbReference type="ChEBI" id="CHEBI:58772"/>
        <dbReference type="EC" id="1.8.4.11"/>
    </reaction>
</comment>
<gene>
    <name evidence="4 6" type="primary">msrA</name>
    <name evidence="6" type="ORF">OEG84_16805</name>
</gene>
<comment type="catalytic activity">
    <reaction evidence="2 4">
        <text>L-methionyl-[protein] + [thioredoxin]-disulfide + H2O = L-methionyl-(S)-S-oxide-[protein] + [thioredoxin]-dithiol</text>
        <dbReference type="Rhea" id="RHEA:14217"/>
        <dbReference type="Rhea" id="RHEA-COMP:10698"/>
        <dbReference type="Rhea" id="RHEA-COMP:10700"/>
        <dbReference type="Rhea" id="RHEA-COMP:12313"/>
        <dbReference type="Rhea" id="RHEA-COMP:12315"/>
        <dbReference type="ChEBI" id="CHEBI:15377"/>
        <dbReference type="ChEBI" id="CHEBI:16044"/>
        <dbReference type="ChEBI" id="CHEBI:29950"/>
        <dbReference type="ChEBI" id="CHEBI:44120"/>
        <dbReference type="ChEBI" id="CHEBI:50058"/>
        <dbReference type="EC" id="1.8.4.11"/>
    </reaction>
</comment>
<dbReference type="InterPro" id="IPR036509">
    <property type="entry name" value="Met_Sox_Rdtase_MsrA_sf"/>
</dbReference>
<feature type="domain" description="Peptide methionine sulphoxide reductase MsrA" evidence="5">
    <location>
        <begin position="51"/>
        <end position="202"/>
    </location>
</feature>
<comment type="similarity">
    <text evidence="4">Belongs to the MsrA Met sulfoxide reductase family.</text>
</comment>
<evidence type="ECO:0000256" key="2">
    <source>
        <dbReference type="ARBA" id="ARBA00047806"/>
    </source>
</evidence>
<dbReference type="SUPFAM" id="SSF55068">
    <property type="entry name" value="Peptide methionine sulfoxide reductase"/>
    <property type="match status" value="1"/>
</dbReference>
<dbReference type="RefSeq" id="WP_267654816.1">
    <property type="nucleotide sequence ID" value="NZ_JAOVZR010000001.1"/>
</dbReference>
<dbReference type="NCBIfam" id="TIGR00401">
    <property type="entry name" value="msrA"/>
    <property type="match status" value="1"/>
</dbReference>
<evidence type="ECO:0000313" key="6">
    <source>
        <dbReference type="EMBL" id="MCY0149324.1"/>
    </source>
</evidence>
<keyword evidence="1 4" id="KW-0560">Oxidoreductase</keyword>
<organism evidence="6 7">
    <name type="scientific">Hoeflea algicola</name>
    <dbReference type="NCBI Taxonomy" id="2983763"/>
    <lineage>
        <taxon>Bacteria</taxon>
        <taxon>Pseudomonadati</taxon>
        <taxon>Pseudomonadota</taxon>
        <taxon>Alphaproteobacteria</taxon>
        <taxon>Hyphomicrobiales</taxon>
        <taxon>Rhizobiaceae</taxon>
        <taxon>Hoeflea</taxon>
    </lineage>
</organism>
<dbReference type="EC" id="1.8.4.11" evidence="4"/>
<accession>A0ABT3ZC58</accession>
<evidence type="ECO:0000256" key="3">
    <source>
        <dbReference type="ARBA" id="ARBA00048782"/>
    </source>
</evidence>
<dbReference type="EMBL" id="JAOVZR010000001">
    <property type="protein sequence ID" value="MCY0149324.1"/>
    <property type="molecule type" value="Genomic_DNA"/>
</dbReference>
<proteinExistence type="inferred from homology"/>
<keyword evidence="7" id="KW-1185">Reference proteome</keyword>
<name>A0ABT3ZC58_9HYPH</name>
<dbReference type="Gene3D" id="3.30.1060.10">
    <property type="entry name" value="Peptide methionine sulphoxide reductase MsrA"/>
    <property type="match status" value="1"/>
</dbReference>
<protein>
    <recommendedName>
        <fullName evidence="4">Peptide methionine sulfoxide reductase MsrA</fullName>
        <shortName evidence="4">Protein-methionine-S-oxide reductase</shortName>
        <ecNumber evidence="4">1.8.4.11</ecNumber>
    </recommendedName>
    <alternativeName>
        <fullName evidence="4">Peptide-methionine (S)-S-oxide reductase</fullName>
        <shortName evidence="4">Peptide Met(O) reductase</shortName>
    </alternativeName>
</protein>
<sequence>MFLIDMFNRKTVLPEPAQALPGRPEAIETAPTHAVGGAALKGPFADGLQIARFGMGKFWGAERLFWKLPGVFVTAAGYAGGYTPNPTYQEVVTGLTGHAQTVLVVFDPDIIGYRDLLMVFFENHDPTQGMRQGSDVGTFFRSVIHTVDAAQVAEAEVARTNYQAALVAAGHGGKITTGIEPAPEFYYAEAHHQQYLAKNPGGQSGLKPTGVRFPTG</sequence>
<dbReference type="HAMAP" id="MF_01401">
    <property type="entry name" value="MsrA"/>
    <property type="match status" value="1"/>
</dbReference>